<dbReference type="SUPFAM" id="SSF52499">
    <property type="entry name" value="Isochorismatase-like hydrolases"/>
    <property type="match status" value="1"/>
</dbReference>
<evidence type="ECO:0000313" key="4">
    <source>
        <dbReference type="EMBL" id="KAA8881925.1"/>
    </source>
</evidence>
<dbReference type="Pfam" id="PF00857">
    <property type="entry name" value="Isochorismatase"/>
    <property type="match status" value="1"/>
</dbReference>
<comment type="caution">
    <text evidence="4">The sequence shown here is derived from an EMBL/GenBank/DDBJ whole genome shotgun (WGS) entry which is preliminary data.</text>
</comment>
<sequence length="237" mass="25579">MKLGALGVAGLLVAAAADLGAPVARADVLPVGSVGYPMANVTIPPQKVNWTPDRNRAALLVHDMQHYFVKIFNTDEPRTSLIGNTSRLLDCARSARIPVFYSAQPGGMSPQQRGLVADFSGSGMPDDDSERAIVPPLEPIAGDTRLLKHKYSEFFGSELLQLLRDQGRDQLILCGVYANTGVMLTATDAFQNDIQPFLISDALADQTEQGHQRALDWVSTRVARVLNTDSVIASLAH</sequence>
<dbReference type="InterPro" id="IPR016291">
    <property type="entry name" value="Isochorismatase"/>
</dbReference>
<name>A0A5N0E130_9NOCA</name>
<evidence type="ECO:0000256" key="2">
    <source>
        <dbReference type="SAM" id="SignalP"/>
    </source>
</evidence>
<dbReference type="PANTHER" id="PTHR43540:SF3">
    <property type="entry name" value="ENTEROBACTIN SYNTHASE COMPONENT B"/>
    <property type="match status" value="1"/>
</dbReference>
<protein>
    <submittedName>
        <fullName evidence="4">Isochorismatase family protein</fullName>
    </submittedName>
</protein>
<dbReference type="PRINTS" id="PR01398">
    <property type="entry name" value="ISCHRISMTASE"/>
</dbReference>
<dbReference type="InterPro" id="IPR000868">
    <property type="entry name" value="Isochorismatase-like_dom"/>
</dbReference>
<keyword evidence="5" id="KW-1185">Reference proteome</keyword>
<proteinExistence type="predicted"/>
<dbReference type="Proteomes" id="UP000323876">
    <property type="component" value="Unassembled WGS sequence"/>
</dbReference>
<reference evidence="4 5" key="1">
    <citation type="submission" date="2019-09" db="EMBL/GenBank/DDBJ databases">
        <authorList>
            <person name="Wang X."/>
        </authorList>
    </citation>
    <scope>NUCLEOTIDE SEQUENCE [LARGE SCALE GENOMIC DNA]</scope>
    <source>
        <strain evidence="4 5">CICC 11023</strain>
    </source>
</reference>
<keyword evidence="2" id="KW-0732">Signal</keyword>
<dbReference type="Gene3D" id="3.40.50.850">
    <property type="entry name" value="Isochorismatase-like"/>
    <property type="match status" value="1"/>
</dbReference>
<dbReference type="PANTHER" id="PTHR43540">
    <property type="entry name" value="PEROXYUREIDOACRYLATE/UREIDOACRYLATE AMIDOHYDROLASE-RELATED"/>
    <property type="match status" value="1"/>
</dbReference>
<feature type="signal peptide" evidence="2">
    <location>
        <begin position="1"/>
        <end position="26"/>
    </location>
</feature>
<accession>A0A5N0E130</accession>
<evidence type="ECO:0000259" key="3">
    <source>
        <dbReference type="Pfam" id="PF00857"/>
    </source>
</evidence>
<evidence type="ECO:0000256" key="1">
    <source>
        <dbReference type="ARBA" id="ARBA00022801"/>
    </source>
</evidence>
<feature type="chain" id="PRO_5024375252" evidence="2">
    <location>
        <begin position="27"/>
        <end position="237"/>
    </location>
</feature>
<dbReference type="InterPro" id="IPR050272">
    <property type="entry name" value="Isochorismatase-like_hydrls"/>
</dbReference>
<dbReference type="RefSeq" id="WP_150407450.1">
    <property type="nucleotide sequence ID" value="NZ_VXLC01000031.1"/>
</dbReference>
<dbReference type="AlphaFoldDB" id="A0A5N0E130"/>
<evidence type="ECO:0000313" key="5">
    <source>
        <dbReference type="Proteomes" id="UP000323876"/>
    </source>
</evidence>
<organism evidence="4 5">
    <name type="scientific">Nocardia colli</name>
    <dbReference type="NCBI Taxonomy" id="2545717"/>
    <lineage>
        <taxon>Bacteria</taxon>
        <taxon>Bacillati</taxon>
        <taxon>Actinomycetota</taxon>
        <taxon>Actinomycetes</taxon>
        <taxon>Mycobacteriales</taxon>
        <taxon>Nocardiaceae</taxon>
        <taxon>Nocardia</taxon>
    </lineage>
</organism>
<dbReference type="EMBL" id="VXLC01000031">
    <property type="protein sequence ID" value="KAA8881925.1"/>
    <property type="molecule type" value="Genomic_DNA"/>
</dbReference>
<dbReference type="OrthoDB" id="5794853at2"/>
<dbReference type="InterPro" id="IPR036380">
    <property type="entry name" value="Isochorismatase-like_sf"/>
</dbReference>
<keyword evidence="1" id="KW-0378">Hydrolase</keyword>
<dbReference type="GO" id="GO:0008908">
    <property type="term" value="F:isochorismatase activity"/>
    <property type="evidence" value="ECO:0007669"/>
    <property type="project" value="InterPro"/>
</dbReference>
<feature type="domain" description="Isochorismatase-like" evidence="3">
    <location>
        <begin position="57"/>
        <end position="229"/>
    </location>
</feature>
<gene>
    <name evidence="4" type="ORF">F3087_39955</name>
</gene>